<dbReference type="InParanoid" id="Q24I72"/>
<dbReference type="RefSeq" id="XP_001027608.4">
    <property type="nucleotide sequence ID" value="XM_001027608.4"/>
</dbReference>
<dbReference type="HOGENOM" id="CLU_1211802_0_0_1"/>
<dbReference type="EMDB" id="EMD-34403"/>
<accession>Q24I72</accession>
<feature type="disulfide bond" evidence="3 4">
    <location>
        <begin position="133"/>
        <end position="180"/>
    </location>
</feature>
<dbReference type="PDB" id="8GZU">
    <property type="method" value="EM"/>
    <property type="resolution" value="4.18 A"/>
    <property type="chains" value="31/6B/6b/86=1-230"/>
</dbReference>
<keyword evidence="3 4" id="KW-0002">3D-structure</keyword>
<feature type="disulfide bond" evidence="3 4">
    <location>
        <begin position="143"/>
        <end position="169"/>
    </location>
</feature>
<protein>
    <submittedName>
        <fullName evidence="1">Uncharacterized protein</fullName>
    </submittedName>
</protein>
<evidence type="ECO:0007829" key="6">
    <source>
        <dbReference type="PDB" id="8GYM"/>
    </source>
</evidence>
<dbReference type="AlphaFoldDB" id="Q24I72"/>
<dbReference type="Proteomes" id="UP000009168">
    <property type="component" value="Unassembled WGS sequence"/>
</dbReference>
<dbReference type="EMDB" id="EMD-34373"/>
<evidence type="ECO:0007829" key="3">
    <source>
        <dbReference type="PDB" id="7W5Z"/>
    </source>
</evidence>
<gene>
    <name evidence="1" type="ORF">TTHERM_00568030</name>
</gene>
<feature type="binding site" evidence="5">
    <location>
        <position position="228"/>
    </location>
    <ligand>
        <name>ATP</name>
        <dbReference type="ChEBI" id="CHEBI:30616"/>
    </ligand>
</feature>
<evidence type="ECO:0007829" key="5">
    <source>
        <dbReference type="PDB" id="8BQS"/>
    </source>
</evidence>
<reference evidence="2" key="1">
    <citation type="journal article" date="2006" name="PLoS Biol.">
        <title>Macronuclear genome sequence of the ciliate Tetrahymena thermophila, a model eukaryote.</title>
        <authorList>
            <person name="Eisen J.A."/>
            <person name="Coyne R.S."/>
            <person name="Wu M."/>
            <person name="Wu D."/>
            <person name="Thiagarajan M."/>
            <person name="Wortman J.R."/>
            <person name="Badger J.H."/>
            <person name="Ren Q."/>
            <person name="Amedeo P."/>
            <person name="Jones K.M."/>
            <person name="Tallon L.J."/>
            <person name="Delcher A.L."/>
            <person name="Salzberg S.L."/>
            <person name="Silva J.C."/>
            <person name="Haas B.J."/>
            <person name="Majoros W.H."/>
            <person name="Farzad M."/>
            <person name="Carlton J.M."/>
            <person name="Smith R.K. Jr."/>
            <person name="Garg J."/>
            <person name="Pearlman R.E."/>
            <person name="Karrer K.M."/>
            <person name="Sun L."/>
            <person name="Manning G."/>
            <person name="Elde N.C."/>
            <person name="Turkewitz A.P."/>
            <person name="Asai D.J."/>
            <person name="Wilkes D.E."/>
            <person name="Wang Y."/>
            <person name="Cai H."/>
            <person name="Collins K."/>
            <person name="Stewart B.A."/>
            <person name="Lee S.R."/>
            <person name="Wilamowska K."/>
            <person name="Weinberg Z."/>
            <person name="Ruzzo W.L."/>
            <person name="Wloga D."/>
            <person name="Gaertig J."/>
            <person name="Frankel J."/>
            <person name="Tsao C.-C."/>
            <person name="Gorovsky M.A."/>
            <person name="Keeling P.J."/>
            <person name="Waller R.F."/>
            <person name="Patron N.J."/>
            <person name="Cherry J.M."/>
            <person name="Stover N.A."/>
            <person name="Krieger C.J."/>
            <person name="del Toro C."/>
            <person name="Ryder H.F."/>
            <person name="Williamson S.C."/>
            <person name="Barbeau R.A."/>
            <person name="Hamilton E.P."/>
            <person name="Orias E."/>
        </authorList>
    </citation>
    <scope>NUCLEOTIDE SEQUENCE [LARGE SCALE GENOMIC DNA]</scope>
    <source>
        <strain evidence="2">SB210</strain>
    </source>
</reference>
<dbReference type="OrthoDB" id="282181at2759"/>
<dbReference type="PDB" id="8B6H">
    <property type="method" value="EM"/>
    <property type="resolution" value="2.60 A"/>
    <property type="chains" value="DF/Df=1-230"/>
</dbReference>
<dbReference type="GeneID" id="7823047"/>
<reference evidence="3" key="2">
    <citation type="journal article" date="2022" name="Science">
        <title>Structures of &lt;i&gt;Tetrahymena&lt;/i&gt;'s respiratory chain reveal the diversity of eukaryotic core metabolism.</title>
        <authorList>
            <person name="Zhou L."/>
            <person name="Maldonado M."/>
            <person name="Padavannil A."/>
            <person name="Guo F."/>
            <person name="Letts J.A."/>
        </authorList>
    </citation>
    <scope>STRUCTURE BY ELECTRON MICROSCOPY (3.02 ANGSTROMS)</scope>
    <scope>DISULFIDE BONDS</scope>
</reference>
<keyword evidence="2" id="KW-1185">Reference proteome</keyword>
<organism evidence="1 2">
    <name type="scientific">Tetrahymena thermophila (strain SB210)</name>
    <dbReference type="NCBI Taxonomy" id="312017"/>
    <lineage>
        <taxon>Eukaryota</taxon>
        <taxon>Sar</taxon>
        <taxon>Alveolata</taxon>
        <taxon>Ciliophora</taxon>
        <taxon>Intramacronucleata</taxon>
        <taxon>Oligohymenophorea</taxon>
        <taxon>Hymenostomatida</taxon>
        <taxon>Tetrahymenina</taxon>
        <taxon>Tetrahymenidae</taxon>
        <taxon>Tetrahymena</taxon>
    </lineage>
</organism>
<evidence type="ECO:0007829" key="4">
    <source>
        <dbReference type="PDB" id="8B6H"/>
    </source>
</evidence>
<evidence type="ECO:0000313" key="1">
    <source>
        <dbReference type="EMBL" id="EAS07366.4"/>
    </source>
</evidence>
<evidence type="ECO:0000313" key="2">
    <source>
        <dbReference type="Proteomes" id="UP000009168"/>
    </source>
</evidence>
<dbReference type="PDB" id="7W5Z">
    <property type="method" value="EM"/>
    <property type="resolution" value="3.02 A"/>
    <property type="chains" value="6B/6b=1-230"/>
</dbReference>
<feature type="binding site" evidence="5">
    <location>
        <position position="226"/>
    </location>
    <ligand>
        <name>ATP</name>
        <dbReference type="ChEBI" id="CHEBI:30616"/>
    </ligand>
</feature>
<dbReference type="EMDB" id="EMD-32325"/>
<dbReference type="EMDB" id="EMD-16184"/>
<sequence length="230" mass="27911">MSSAVEKKDLPADYGKMPAGYNFLTRGKDWREYDKDFILRTDAVWEKFQLEHFFRNYMKCFFFDHGLKKYQMFEPEDMYTVVFEGWALDDLITFPGFTPTGRTNSYQIGLSPRQRTVVPTQTFYQMQDYYMLCGLRFERWFRCDLVYHDQRHTKFDQVKNQKNYKTYPCYREYYEAQYACQDDMFDFLMELAYARRAADNFESDFASHELTTLPTFYDTPKAAERKTYTY</sequence>
<name>Q24I72_TETTS</name>
<reference evidence="4 5" key="4">
    <citation type="journal article" date="2023" name="Nature">
        <title>Structural basis of mitochondrial membrane bending by the I-II-III&lt;sub&gt;2&lt;/sub&gt;-IV&lt;sub&gt;2&lt;/sub&gt; supercomplex.</title>
        <authorList>
            <person name="Muhleip A."/>
            <person name="Flygaard R.K."/>
            <person name="Baradaran R."/>
            <person name="Haapanen O."/>
            <person name="Gruhl T."/>
            <person name="Tobiasson V."/>
            <person name="Marechal A."/>
            <person name="Sharma V."/>
            <person name="Amunts A."/>
        </authorList>
    </citation>
    <scope>STRUCTURE BY ELECTRON MICROSCOPY (2.60 ANGSTROMS)</scope>
    <scope>DISULFIDE BONDS</scope>
</reference>
<reference evidence="6 7" key="3">
    <citation type="journal article" date="2023" name="Nat. Commun.">
        <title>Structures of Tetrahymena thermophila respiratory megacomplexes on the tubular mitochondrial cristae.</title>
        <authorList>
            <person name="Han F."/>
            <person name="Hu Y."/>
            <person name="Wu M."/>
            <person name="He Z."/>
            <person name="Tian H."/>
            <person name="Zhou L."/>
        </authorList>
    </citation>
    <scope>STRUCTURE BY ELECTRON MICROSCOPY (2.96 ANGSTROMS)</scope>
    <scope>DISULFIDE BONDS</scope>
</reference>
<dbReference type="eggNOG" id="ENOG502SMTN">
    <property type="taxonomic scope" value="Eukaryota"/>
</dbReference>
<dbReference type="EMBL" id="GG662498">
    <property type="protein sequence ID" value="EAS07366.4"/>
    <property type="molecule type" value="Genomic_DNA"/>
</dbReference>
<keyword evidence="4 5" id="KW-0067">ATP-binding</keyword>
<proteinExistence type="evidence at protein level"/>
<keyword evidence="4 5" id="KW-0547">Nucleotide-binding</keyword>
<dbReference type="PDB" id="8GYM">
    <property type="method" value="EM"/>
    <property type="resolution" value="2.96 A"/>
    <property type="chains" value="6B/6b=1-230"/>
</dbReference>
<dbReference type="PDB" id="8BQS">
    <property type="method" value="EM"/>
    <property type="resolution" value="2.90 A"/>
    <property type="chains" value="DF/Df=1-230"/>
</dbReference>
<evidence type="ECO:0007829" key="7">
    <source>
        <dbReference type="PDB" id="8GZU"/>
    </source>
</evidence>
<dbReference type="STRING" id="312017.Q24I72"/>
<dbReference type="KEGG" id="tet:TTHERM_00568030"/>